<evidence type="ECO:0000313" key="5">
    <source>
        <dbReference type="Proteomes" id="UP000726170"/>
    </source>
</evidence>
<dbReference type="PANTHER" id="PTHR10434:SF40">
    <property type="entry name" value="1-ACYL-SN-GLYCEROL-3-PHOSPHATE ACYLTRANSFERASE"/>
    <property type="match status" value="1"/>
</dbReference>
<feature type="domain" description="Phospholipid/glycerol acyltransferase" evidence="3">
    <location>
        <begin position="51"/>
        <end position="164"/>
    </location>
</feature>
<evidence type="ECO:0000256" key="2">
    <source>
        <dbReference type="ARBA" id="ARBA00023315"/>
    </source>
</evidence>
<reference evidence="4 5" key="1">
    <citation type="submission" date="2021-06" db="EMBL/GenBank/DDBJ databases">
        <authorList>
            <person name="Sun Q."/>
            <person name="Li D."/>
        </authorList>
    </citation>
    <scope>NUCLEOTIDE SEQUENCE [LARGE SCALE GENOMIC DNA]</scope>
    <source>
        <strain evidence="4 5">MSJ-11</strain>
    </source>
</reference>
<sequence length="236" mass="26153">MISPKLAKLISYLPEGVVVYIAKKILAGYLNKYADIEVEGLENLKDVKKPILFICNHLSNSDALVINEVLKDQDLTFVAGVKLSDNPLTSLGIKITKTISIKPNTADKEAISSIVKTLKGDNNVLIFPEGTRSRVGSMIEGKKGVVLIQKLSRATVVPMAMTGTEKLLPINESDMGSEKFQHAKVKVIIGKPIEVPNRESGEDKHKYEERTLNHFMYSIASLLPEEYQGVYKLDNR</sequence>
<evidence type="ECO:0000313" key="4">
    <source>
        <dbReference type="EMBL" id="MBU5486061.1"/>
    </source>
</evidence>
<proteinExistence type="predicted"/>
<dbReference type="SMART" id="SM00563">
    <property type="entry name" value="PlsC"/>
    <property type="match status" value="1"/>
</dbReference>
<dbReference type="RefSeq" id="WP_216440649.1">
    <property type="nucleotide sequence ID" value="NZ_JAHLQF010000004.1"/>
</dbReference>
<dbReference type="CDD" id="cd07989">
    <property type="entry name" value="LPLAT_AGPAT-like"/>
    <property type="match status" value="1"/>
</dbReference>
<evidence type="ECO:0000256" key="1">
    <source>
        <dbReference type="ARBA" id="ARBA00022679"/>
    </source>
</evidence>
<dbReference type="InterPro" id="IPR002123">
    <property type="entry name" value="Plipid/glycerol_acylTrfase"/>
</dbReference>
<dbReference type="EMBL" id="JAHLQF010000004">
    <property type="protein sequence ID" value="MBU5486061.1"/>
    <property type="molecule type" value="Genomic_DNA"/>
</dbReference>
<protein>
    <submittedName>
        <fullName evidence="4">1-acyl-sn-glycerol-3-phosphate acyltransferase</fullName>
    </submittedName>
</protein>
<keyword evidence="2 4" id="KW-0012">Acyltransferase</keyword>
<dbReference type="Pfam" id="PF01553">
    <property type="entry name" value="Acyltransferase"/>
    <property type="match status" value="1"/>
</dbReference>
<dbReference type="Proteomes" id="UP000726170">
    <property type="component" value="Unassembled WGS sequence"/>
</dbReference>
<name>A0ABS6ELF5_9CLOT</name>
<accession>A0ABS6ELF5</accession>
<comment type="caution">
    <text evidence="4">The sequence shown here is derived from an EMBL/GenBank/DDBJ whole genome shotgun (WGS) entry which is preliminary data.</text>
</comment>
<organism evidence="4 5">
    <name type="scientific">Clostridium mobile</name>
    <dbReference type="NCBI Taxonomy" id="2841512"/>
    <lineage>
        <taxon>Bacteria</taxon>
        <taxon>Bacillati</taxon>
        <taxon>Bacillota</taxon>
        <taxon>Clostridia</taxon>
        <taxon>Eubacteriales</taxon>
        <taxon>Clostridiaceae</taxon>
        <taxon>Clostridium</taxon>
    </lineage>
</organism>
<gene>
    <name evidence="4" type="ORF">KQI86_17200</name>
</gene>
<keyword evidence="1" id="KW-0808">Transferase</keyword>
<keyword evidence="5" id="KW-1185">Reference proteome</keyword>
<dbReference type="GO" id="GO:0016746">
    <property type="term" value="F:acyltransferase activity"/>
    <property type="evidence" value="ECO:0007669"/>
    <property type="project" value="UniProtKB-KW"/>
</dbReference>
<evidence type="ECO:0000259" key="3">
    <source>
        <dbReference type="SMART" id="SM00563"/>
    </source>
</evidence>
<dbReference type="PANTHER" id="PTHR10434">
    <property type="entry name" value="1-ACYL-SN-GLYCEROL-3-PHOSPHATE ACYLTRANSFERASE"/>
    <property type="match status" value="1"/>
</dbReference>